<dbReference type="Pfam" id="PF00106">
    <property type="entry name" value="adh_short"/>
    <property type="match status" value="1"/>
</dbReference>
<dbReference type="InterPro" id="IPR036291">
    <property type="entry name" value="NAD(P)-bd_dom_sf"/>
</dbReference>
<dbReference type="Gene3D" id="3.40.50.720">
    <property type="entry name" value="NAD(P)-binding Rossmann-like Domain"/>
    <property type="match status" value="1"/>
</dbReference>
<gene>
    <name evidence="1" type="ORF">CFN78_09990</name>
</gene>
<reference evidence="1 2" key="1">
    <citation type="submission" date="2017-07" db="EMBL/GenBank/DDBJ databases">
        <title>Amycolatopsis antarcticus sp. nov., isolated from the surface of an Antarcticus brown macroalga.</title>
        <authorList>
            <person name="Wang J."/>
            <person name="Leiva S."/>
            <person name="Huang J."/>
            <person name="Huang Y."/>
        </authorList>
    </citation>
    <scope>NUCLEOTIDE SEQUENCE [LARGE SCALE GENOMIC DNA]</scope>
    <source>
        <strain evidence="1 2">AU-G6</strain>
    </source>
</reference>
<evidence type="ECO:0000313" key="2">
    <source>
        <dbReference type="Proteomes" id="UP000242444"/>
    </source>
</evidence>
<accession>A0A263D5G3</accession>
<dbReference type="PRINTS" id="PR00081">
    <property type="entry name" value="GDHRDH"/>
</dbReference>
<dbReference type="Proteomes" id="UP000242444">
    <property type="component" value="Unassembled WGS sequence"/>
</dbReference>
<sequence>MTIAAKVLDTLADRLVVPGYSKLGYALRRRSWDPLPPDALRGKRVLVTGANSGLGKATAAQLAALGATVHLVVRNVDKGAAAREEVARRTPGAELHVDRCDVSSPASVREFAEAFLAEHDTVDAIIHNAGVLPPERTETEDGNELTLATHVLGPFLLTGLLLPALRRAESGRVVFVSSGGMYAQKLEIDDPQYRAGTYKGASAYARTKRMQVVLAQLWGRRLSGDGIAVHAMHPGWAATPGVTDSLPGFAKIMGPLLRTPEQGVDTAVWLVASDEAGRESGRFWQDRAMRPAHYLPFTREQASDRDRLWKFCAERTGFTP</sequence>
<dbReference type="PANTHER" id="PTHR44656:SF7">
    <property type="entry name" value="DEHYDROGENASE_REDUCTASE SDR FAMILY MEMBER 12"/>
    <property type="match status" value="1"/>
</dbReference>
<name>A0A263D5G3_9PSEU</name>
<comment type="caution">
    <text evidence="1">The sequence shown here is derived from an EMBL/GenBank/DDBJ whole genome shotgun (WGS) entry which is preliminary data.</text>
</comment>
<organism evidence="1 2">
    <name type="scientific">Amycolatopsis antarctica</name>
    <dbReference type="NCBI Taxonomy" id="1854586"/>
    <lineage>
        <taxon>Bacteria</taxon>
        <taxon>Bacillati</taxon>
        <taxon>Actinomycetota</taxon>
        <taxon>Actinomycetes</taxon>
        <taxon>Pseudonocardiales</taxon>
        <taxon>Pseudonocardiaceae</taxon>
        <taxon>Amycolatopsis</taxon>
    </lineage>
</organism>
<dbReference type="InterPro" id="IPR002347">
    <property type="entry name" value="SDR_fam"/>
</dbReference>
<dbReference type="OrthoDB" id="3772961at2"/>
<dbReference type="PANTHER" id="PTHR44656">
    <property type="entry name" value="DEHYDROGENASE/REDUCTASE SDR FAMILY MEMBER 12"/>
    <property type="match status" value="1"/>
</dbReference>
<dbReference type="InterPro" id="IPR052992">
    <property type="entry name" value="SDR_member_12"/>
</dbReference>
<proteinExistence type="predicted"/>
<protein>
    <submittedName>
        <fullName evidence="1">Dehydrogenase</fullName>
    </submittedName>
</protein>
<dbReference type="InParanoid" id="A0A263D5G3"/>
<dbReference type="RefSeq" id="WP_094862684.1">
    <property type="nucleotide sequence ID" value="NZ_NKYE01000005.1"/>
</dbReference>
<keyword evidence="2" id="KW-1185">Reference proteome</keyword>
<dbReference type="SUPFAM" id="SSF51735">
    <property type="entry name" value="NAD(P)-binding Rossmann-fold domains"/>
    <property type="match status" value="1"/>
</dbReference>
<dbReference type="EMBL" id="NKYE01000005">
    <property type="protein sequence ID" value="OZM73429.1"/>
    <property type="molecule type" value="Genomic_DNA"/>
</dbReference>
<dbReference type="AlphaFoldDB" id="A0A263D5G3"/>
<evidence type="ECO:0000313" key="1">
    <source>
        <dbReference type="EMBL" id="OZM73429.1"/>
    </source>
</evidence>